<gene>
    <name evidence="2" type="ORF">ACFFRN_44525</name>
</gene>
<dbReference type="Pfam" id="PF13676">
    <property type="entry name" value="TIR_2"/>
    <property type="match status" value="1"/>
</dbReference>
<protein>
    <submittedName>
        <fullName evidence="2">TIR domain-containing protein</fullName>
    </submittedName>
</protein>
<name>A0ABV5QE11_9ACTN</name>
<keyword evidence="3" id="KW-1185">Reference proteome</keyword>
<dbReference type="PROSITE" id="PS50104">
    <property type="entry name" value="TIR"/>
    <property type="match status" value="1"/>
</dbReference>
<comment type="caution">
    <text evidence="2">The sequence shown here is derived from an EMBL/GenBank/DDBJ whole genome shotgun (WGS) entry which is preliminary data.</text>
</comment>
<dbReference type="Gene3D" id="3.40.50.10140">
    <property type="entry name" value="Toll/interleukin-1 receptor homology (TIR) domain"/>
    <property type="match status" value="1"/>
</dbReference>
<evidence type="ECO:0000259" key="1">
    <source>
        <dbReference type="PROSITE" id="PS50104"/>
    </source>
</evidence>
<proteinExistence type="predicted"/>
<dbReference type="SMART" id="SM00255">
    <property type="entry name" value="TIR"/>
    <property type="match status" value="1"/>
</dbReference>
<dbReference type="SUPFAM" id="SSF82171">
    <property type="entry name" value="DPP6 N-terminal domain-like"/>
    <property type="match status" value="1"/>
</dbReference>
<evidence type="ECO:0000313" key="2">
    <source>
        <dbReference type="EMBL" id="MFB9533702.1"/>
    </source>
</evidence>
<dbReference type="EMBL" id="JBHMCE010000020">
    <property type="protein sequence ID" value="MFB9533702.1"/>
    <property type="molecule type" value="Genomic_DNA"/>
</dbReference>
<dbReference type="Gene3D" id="2.130.10.10">
    <property type="entry name" value="YVTN repeat-like/Quinoprotein amine dehydrogenase"/>
    <property type="match status" value="1"/>
</dbReference>
<accession>A0ABV5QE11</accession>
<feature type="domain" description="TIR" evidence="1">
    <location>
        <begin position="4"/>
        <end position="148"/>
    </location>
</feature>
<dbReference type="RefSeq" id="WP_346125726.1">
    <property type="nucleotide sequence ID" value="NZ_BAAAXC010000015.1"/>
</dbReference>
<dbReference type="Proteomes" id="UP001589646">
    <property type="component" value="Unassembled WGS sequence"/>
</dbReference>
<evidence type="ECO:0000313" key="3">
    <source>
        <dbReference type="Proteomes" id="UP001589646"/>
    </source>
</evidence>
<dbReference type="InterPro" id="IPR035897">
    <property type="entry name" value="Toll_tir_struct_dom_sf"/>
</dbReference>
<dbReference type="InterPro" id="IPR015943">
    <property type="entry name" value="WD40/YVTN_repeat-like_dom_sf"/>
</dbReference>
<reference evidence="2 3" key="1">
    <citation type="submission" date="2024-09" db="EMBL/GenBank/DDBJ databases">
        <authorList>
            <person name="Sun Q."/>
            <person name="Mori K."/>
        </authorList>
    </citation>
    <scope>NUCLEOTIDE SEQUENCE [LARGE SCALE GENOMIC DNA]</scope>
    <source>
        <strain evidence="2 3">JCM 3323</strain>
    </source>
</reference>
<organism evidence="2 3">
    <name type="scientific">Nonomuraea roseola</name>
    <dbReference type="NCBI Taxonomy" id="46179"/>
    <lineage>
        <taxon>Bacteria</taxon>
        <taxon>Bacillati</taxon>
        <taxon>Actinomycetota</taxon>
        <taxon>Actinomycetes</taxon>
        <taxon>Streptosporangiales</taxon>
        <taxon>Streptosporangiaceae</taxon>
        <taxon>Nonomuraea</taxon>
    </lineage>
</organism>
<dbReference type="InterPro" id="IPR000157">
    <property type="entry name" value="TIR_dom"/>
</dbReference>
<sequence length="555" mass="59735">MAGHRWDIFLSYAHEEYREAEKLRDYLRRHRTSDDRTPVVFLDESKEGIRPGADWAQALREGIRHSRFFVPLYSRAYFNKHMCRNELTEALNVRDAPPGWIIPVLLEQVSEIPITASHIQYLPVTNPDWSERLRDLLGLTTRPVRRALAVTRPPGTVYASLTATCEVSVDDDDFAEQVTIRAEPASAGLNGTLTTRARAGVAAFTDLSFTAPTPLVRLIAEAAGHEPGVSDAFEVRAQATRPPAAHGTRLAVRGQPVFLPDGQALAVCSDEALVLSRYGQSEHVELRAGPRLTATGATCLAVADWTGRVVLTPPTTVFDAPGKGLTVPGALAFEGDTLYAGMWNGEIWTVSAGQPPAPHLRHPAGVQALAVHEGALLVAGHDGRLAVYDKTDLVAEHEVEPLIRGLRGHEGCAVVVGERHVYRVDLDPPRVIKDQLGSGPIAGAWMGESLTVIVHEDGTGLWFDAELAVRAAFRTPAGTRPAGADRWGRTVVLDYPGGTRALARDGRVVYTTAAGALAISPDGEHLAMTGPRGITVVPVIDVLPQVDVPPGEGAS</sequence>
<dbReference type="SUPFAM" id="SSF52200">
    <property type="entry name" value="Toll/Interleukin receptor TIR domain"/>
    <property type="match status" value="1"/>
</dbReference>